<evidence type="ECO:0000256" key="2">
    <source>
        <dbReference type="ARBA" id="ARBA00022475"/>
    </source>
</evidence>
<evidence type="ECO:0000256" key="7">
    <source>
        <dbReference type="ARBA" id="ARBA00023136"/>
    </source>
</evidence>
<proteinExistence type="predicted"/>
<dbReference type="Pfam" id="PF18967">
    <property type="entry name" value="PycTM"/>
    <property type="match status" value="1"/>
</dbReference>
<dbReference type="AlphaFoldDB" id="A0AA49K0P7"/>
<evidence type="ECO:0000256" key="6">
    <source>
        <dbReference type="ARBA" id="ARBA00023118"/>
    </source>
</evidence>
<keyword evidence="12" id="KW-1185">Reference proteome</keyword>
<reference evidence="11" key="1">
    <citation type="submission" date="2023-07" db="EMBL/GenBank/DDBJ databases">
        <authorList>
            <person name="Haufschild T."/>
            <person name="Kallscheuer N."/>
            <person name="Hammer J."/>
            <person name="Kohn T."/>
            <person name="Kabuu M."/>
            <person name="Jogler M."/>
            <person name="Wohfarth N."/>
            <person name="Heuer A."/>
            <person name="Rohde M."/>
            <person name="van Teeseling M.C.F."/>
            <person name="Jogler C."/>
        </authorList>
    </citation>
    <scope>NUCLEOTIDE SEQUENCE</scope>
    <source>
        <strain evidence="10">Strain 138</strain>
        <strain evidence="11">Strain 318</strain>
    </source>
</reference>
<evidence type="ECO:0000313" key="10">
    <source>
        <dbReference type="EMBL" id="WKW12634.1"/>
    </source>
</evidence>
<dbReference type="EMBL" id="CP130612">
    <property type="protein sequence ID" value="WKW12634.1"/>
    <property type="molecule type" value="Genomic_DNA"/>
</dbReference>
<gene>
    <name evidence="10" type="ORF">Strain138_001931</name>
    <name evidence="11" type="ORF">Strain318_001930</name>
</gene>
<feature type="domain" description="Pycsar effector protein" evidence="9">
    <location>
        <begin position="39"/>
        <end position="206"/>
    </location>
</feature>
<feature type="transmembrane region" description="Helical" evidence="8">
    <location>
        <begin position="86"/>
        <end position="107"/>
    </location>
</feature>
<evidence type="ECO:0000256" key="8">
    <source>
        <dbReference type="SAM" id="Phobius"/>
    </source>
</evidence>
<dbReference type="KEGG" id="pspc:Strain318_001930"/>
<dbReference type="GO" id="GO:0051607">
    <property type="term" value="P:defense response to virus"/>
    <property type="evidence" value="ECO:0007669"/>
    <property type="project" value="UniProtKB-KW"/>
</dbReference>
<keyword evidence="7 8" id="KW-0472">Membrane</keyword>
<comment type="subcellular location">
    <subcellularLocation>
        <location evidence="1">Cell membrane</location>
    </subcellularLocation>
</comment>
<evidence type="ECO:0000256" key="4">
    <source>
        <dbReference type="ARBA" id="ARBA00022741"/>
    </source>
</evidence>
<dbReference type="RefSeq" id="WP_367885513.1">
    <property type="nucleotide sequence ID" value="NZ_CP130612.1"/>
</dbReference>
<evidence type="ECO:0000259" key="9">
    <source>
        <dbReference type="Pfam" id="PF18967"/>
    </source>
</evidence>
<keyword evidence="3 8" id="KW-0812">Transmembrane</keyword>
<evidence type="ECO:0000256" key="3">
    <source>
        <dbReference type="ARBA" id="ARBA00022692"/>
    </source>
</evidence>
<keyword evidence="2" id="KW-1003">Cell membrane</keyword>
<evidence type="ECO:0000313" key="11">
    <source>
        <dbReference type="EMBL" id="WKW15541.1"/>
    </source>
</evidence>
<organism evidence="11 12">
    <name type="scientific">Pseudogemmatithrix spongiicola</name>
    <dbReference type="NCBI Taxonomy" id="3062599"/>
    <lineage>
        <taxon>Bacteria</taxon>
        <taxon>Pseudomonadati</taxon>
        <taxon>Gemmatimonadota</taxon>
        <taxon>Gemmatimonadia</taxon>
        <taxon>Gemmatimonadales</taxon>
        <taxon>Gemmatimonadaceae</taxon>
        <taxon>Pseudogemmatithrix</taxon>
    </lineage>
</organism>
<keyword evidence="4" id="KW-0547">Nucleotide-binding</keyword>
<dbReference type="InterPro" id="IPR043760">
    <property type="entry name" value="PycTM_dom"/>
</dbReference>
<dbReference type="GO" id="GO:0005886">
    <property type="term" value="C:plasma membrane"/>
    <property type="evidence" value="ECO:0007669"/>
    <property type="project" value="UniProtKB-SubCell"/>
</dbReference>
<dbReference type="Proteomes" id="UP001229955">
    <property type="component" value="Chromosome"/>
</dbReference>
<keyword evidence="6" id="KW-0051">Antiviral defense</keyword>
<feature type="transmembrane region" description="Helical" evidence="8">
    <location>
        <begin position="57"/>
        <end position="74"/>
    </location>
</feature>
<evidence type="ECO:0000256" key="1">
    <source>
        <dbReference type="ARBA" id="ARBA00004236"/>
    </source>
</evidence>
<evidence type="ECO:0000313" key="12">
    <source>
        <dbReference type="Proteomes" id="UP001229955"/>
    </source>
</evidence>
<accession>A0AA49K0P7</accession>
<evidence type="ECO:0000256" key="5">
    <source>
        <dbReference type="ARBA" id="ARBA00022989"/>
    </source>
</evidence>
<dbReference type="GO" id="GO:0000166">
    <property type="term" value="F:nucleotide binding"/>
    <property type="evidence" value="ECO:0007669"/>
    <property type="project" value="UniProtKB-KW"/>
</dbReference>
<keyword evidence="5 8" id="KW-1133">Transmembrane helix</keyword>
<feature type="transmembrane region" description="Helical" evidence="8">
    <location>
        <begin position="189"/>
        <end position="213"/>
    </location>
</feature>
<sequence>MSDEIASAPKGEKLEKALRKLEESRGLLEPGDRYRALVNAVKQAQDLIEMGDRKARFALVIMSVLNAVAVLLVARGGTSLLPTTGLWSLALAAMIAVYVVVTLYFVAQAVSALRPRGVHPPPAHEMPRDVQPGVSMRMLFHADVMARERDEYRALWERLRMDNLTTELADQLYTLSMVNQRKYAALDRLYVGVNLMTALLGLMLATLGLYHLVT</sequence>
<dbReference type="EMBL" id="CP130613">
    <property type="protein sequence ID" value="WKW15541.1"/>
    <property type="molecule type" value="Genomic_DNA"/>
</dbReference>
<accession>A0AA49JVF0</accession>
<name>A0AA49K0P7_9BACT</name>
<protein>
    <submittedName>
        <fullName evidence="11">DUF5706 domain-containing protein</fullName>
    </submittedName>
</protein>